<dbReference type="InterPro" id="IPR036514">
    <property type="entry name" value="SGNH_hydro_sf"/>
</dbReference>
<dbReference type="InterPro" id="IPR052940">
    <property type="entry name" value="Carb_Esterase_6"/>
</dbReference>
<feature type="signal peptide" evidence="2">
    <location>
        <begin position="1"/>
        <end position="16"/>
    </location>
</feature>
<dbReference type="EMBL" id="JAXQNO010000012">
    <property type="protein sequence ID" value="KAK4787301.1"/>
    <property type="molecule type" value="Genomic_DNA"/>
</dbReference>
<reference evidence="4 5" key="1">
    <citation type="journal article" date="2023" name="Hortic Res">
        <title>Pangenome of water caltrop reveals structural variations and asymmetric subgenome divergence after allopolyploidization.</title>
        <authorList>
            <person name="Zhang X."/>
            <person name="Chen Y."/>
            <person name="Wang L."/>
            <person name="Yuan Y."/>
            <person name="Fang M."/>
            <person name="Shi L."/>
            <person name="Lu R."/>
            <person name="Comes H.P."/>
            <person name="Ma Y."/>
            <person name="Chen Y."/>
            <person name="Huang G."/>
            <person name="Zhou Y."/>
            <person name="Zheng Z."/>
            <person name="Qiu Y."/>
        </authorList>
    </citation>
    <scope>NUCLEOTIDE SEQUENCE [LARGE SCALE GENOMIC DNA]</scope>
    <source>
        <strain evidence="4">F231</strain>
    </source>
</reference>
<dbReference type="AlphaFoldDB" id="A0AAN7LJP9"/>
<dbReference type="PANTHER" id="PTHR31988">
    <property type="entry name" value="ESTERASE, PUTATIVE (DUF303)-RELATED"/>
    <property type="match status" value="1"/>
</dbReference>
<accession>A0AAN7LJP9</accession>
<dbReference type="InterPro" id="IPR005181">
    <property type="entry name" value="SASA"/>
</dbReference>
<evidence type="ECO:0000259" key="3">
    <source>
        <dbReference type="Pfam" id="PF03629"/>
    </source>
</evidence>
<dbReference type="SUPFAM" id="SSF52266">
    <property type="entry name" value="SGNH hydrolase"/>
    <property type="match status" value="1"/>
</dbReference>
<dbReference type="Gene3D" id="3.40.50.1110">
    <property type="entry name" value="SGNH hydrolase"/>
    <property type="match status" value="1"/>
</dbReference>
<name>A0AAN7LJP9_TRANT</name>
<feature type="domain" description="Sialate O-acetylesterase" evidence="3">
    <location>
        <begin position="28"/>
        <end position="263"/>
    </location>
</feature>
<dbReference type="PANTHER" id="PTHR31988:SF19">
    <property type="entry name" value="9-O-ACETYL-N-ACETYLNEURAMINIC ACID DEACETYLASE-RELATED"/>
    <property type="match status" value="1"/>
</dbReference>
<evidence type="ECO:0000256" key="1">
    <source>
        <dbReference type="ARBA" id="ARBA00022801"/>
    </source>
</evidence>
<sequence length="270" mass="29464">MLRVLFLVFLLASAQSGSLQKEAPPAPHNIFILAGQSNMSGSGGVELNATTGFLYWDGILPPECQPNASIFRLDADLKWVQATEPLHDGIDTMLINGVGPGMPFAHEILHLKPDYGTIGLVPCALSGSSIKRGQRGSSLYDRLMRRVNAAVESGGKVRGMLWYQGGADSMAYENAIAYERLLTQFFRDVTEELNSPGFMILQAAIASAKEKFTSIVRAAQFNVKEPNLLTVDADRLPVEWDNLHLNTRGQIQLGNLLASTYLKTSTLVVK</sequence>
<evidence type="ECO:0000313" key="4">
    <source>
        <dbReference type="EMBL" id="KAK4787301.1"/>
    </source>
</evidence>
<keyword evidence="2" id="KW-0732">Signal</keyword>
<proteinExistence type="predicted"/>
<comment type="caution">
    <text evidence="4">The sequence shown here is derived from an EMBL/GenBank/DDBJ whole genome shotgun (WGS) entry which is preliminary data.</text>
</comment>
<evidence type="ECO:0000256" key="2">
    <source>
        <dbReference type="SAM" id="SignalP"/>
    </source>
</evidence>
<organism evidence="4 5">
    <name type="scientific">Trapa natans</name>
    <name type="common">Water chestnut</name>
    <dbReference type="NCBI Taxonomy" id="22666"/>
    <lineage>
        <taxon>Eukaryota</taxon>
        <taxon>Viridiplantae</taxon>
        <taxon>Streptophyta</taxon>
        <taxon>Embryophyta</taxon>
        <taxon>Tracheophyta</taxon>
        <taxon>Spermatophyta</taxon>
        <taxon>Magnoliopsida</taxon>
        <taxon>eudicotyledons</taxon>
        <taxon>Gunneridae</taxon>
        <taxon>Pentapetalae</taxon>
        <taxon>rosids</taxon>
        <taxon>malvids</taxon>
        <taxon>Myrtales</taxon>
        <taxon>Lythraceae</taxon>
        <taxon>Trapa</taxon>
    </lineage>
</organism>
<gene>
    <name evidence="4" type="ORF">SAY86_011134</name>
</gene>
<keyword evidence="1" id="KW-0378">Hydrolase</keyword>
<dbReference type="Proteomes" id="UP001346149">
    <property type="component" value="Unassembled WGS sequence"/>
</dbReference>
<dbReference type="GO" id="GO:0016787">
    <property type="term" value="F:hydrolase activity"/>
    <property type="evidence" value="ECO:0007669"/>
    <property type="project" value="UniProtKB-KW"/>
</dbReference>
<keyword evidence="5" id="KW-1185">Reference proteome</keyword>
<evidence type="ECO:0000313" key="5">
    <source>
        <dbReference type="Proteomes" id="UP001346149"/>
    </source>
</evidence>
<feature type="chain" id="PRO_5043049861" description="Sialate O-acetylesterase domain-containing protein" evidence="2">
    <location>
        <begin position="17"/>
        <end position="270"/>
    </location>
</feature>
<protein>
    <recommendedName>
        <fullName evidence="3">Sialate O-acetylesterase domain-containing protein</fullName>
    </recommendedName>
</protein>
<dbReference type="Pfam" id="PF03629">
    <property type="entry name" value="SASA"/>
    <property type="match status" value="1"/>
</dbReference>